<dbReference type="KEGG" id="atm:ANT_08170"/>
<gene>
    <name evidence="10" type="ordered locus">ANT_08170</name>
</gene>
<feature type="transmembrane region" description="Helical" evidence="8">
    <location>
        <begin position="287"/>
        <end position="308"/>
    </location>
</feature>
<dbReference type="OrthoDB" id="266913at2"/>
<keyword evidence="4" id="KW-1003">Cell membrane</keyword>
<evidence type="ECO:0000256" key="6">
    <source>
        <dbReference type="ARBA" id="ARBA00022989"/>
    </source>
</evidence>
<keyword evidence="11" id="KW-1185">Reference proteome</keyword>
<dbReference type="EMBL" id="AP012029">
    <property type="protein sequence ID" value="BAJ62851.1"/>
    <property type="molecule type" value="Genomic_DNA"/>
</dbReference>
<feature type="transmembrane region" description="Helical" evidence="8">
    <location>
        <begin position="374"/>
        <end position="394"/>
    </location>
</feature>
<organism evidence="10 11">
    <name type="scientific">Anaerolinea thermophila (strain DSM 14523 / JCM 11388 / NBRC 100420 / UNI-1)</name>
    <dbReference type="NCBI Taxonomy" id="926569"/>
    <lineage>
        <taxon>Bacteria</taxon>
        <taxon>Bacillati</taxon>
        <taxon>Chloroflexota</taxon>
        <taxon>Anaerolineae</taxon>
        <taxon>Anaerolineales</taxon>
        <taxon>Anaerolineaceae</taxon>
        <taxon>Anaerolinea</taxon>
    </lineage>
</organism>
<evidence type="ECO:0000259" key="9">
    <source>
        <dbReference type="PROSITE" id="PS51012"/>
    </source>
</evidence>
<dbReference type="InParanoid" id="E8N2P5"/>
<dbReference type="eggNOG" id="COG0842">
    <property type="taxonomic scope" value="Bacteria"/>
</dbReference>
<dbReference type="AlphaFoldDB" id="E8N2P5"/>
<dbReference type="GO" id="GO:0005886">
    <property type="term" value="C:plasma membrane"/>
    <property type="evidence" value="ECO:0007669"/>
    <property type="project" value="UniProtKB-SubCell"/>
</dbReference>
<feature type="domain" description="ABC transmembrane type-2" evidence="9">
    <location>
        <begin position="169"/>
        <end position="399"/>
    </location>
</feature>
<dbReference type="PANTHER" id="PTHR30294">
    <property type="entry name" value="MEMBRANE COMPONENT OF ABC TRANSPORTER YHHJ-RELATED"/>
    <property type="match status" value="1"/>
</dbReference>
<comment type="similarity">
    <text evidence="2">Belongs to the ABC-2 integral membrane protein family.</text>
</comment>
<dbReference type="Proteomes" id="UP000008922">
    <property type="component" value="Chromosome"/>
</dbReference>
<accession>E8N2P5</accession>
<dbReference type="HOGENOM" id="CLU_039483_0_1_0"/>
<evidence type="ECO:0000313" key="11">
    <source>
        <dbReference type="Proteomes" id="UP000008922"/>
    </source>
</evidence>
<evidence type="ECO:0000256" key="7">
    <source>
        <dbReference type="ARBA" id="ARBA00023136"/>
    </source>
</evidence>
<dbReference type="STRING" id="926569.ANT_08170"/>
<dbReference type="PROSITE" id="PS51012">
    <property type="entry name" value="ABC_TM2"/>
    <property type="match status" value="1"/>
</dbReference>
<dbReference type="Pfam" id="PF12698">
    <property type="entry name" value="ABC2_membrane_3"/>
    <property type="match status" value="1"/>
</dbReference>
<feature type="transmembrane region" description="Helical" evidence="8">
    <location>
        <begin position="320"/>
        <end position="338"/>
    </location>
</feature>
<dbReference type="InterPro" id="IPR013525">
    <property type="entry name" value="ABC2_TM"/>
</dbReference>
<evidence type="ECO:0000256" key="1">
    <source>
        <dbReference type="ARBA" id="ARBA00004651"/>
    </source>
</evidence>
<protein>
    <submittedName>
        <fullName evidence="10">ABC transporter permease protein</fullName>
    </submittedName>
</protein>
<name>E8N2P5_ANATU</name>
<dbReference type="RefSeq" id="WP_013559243.1">
    <property type="nucleotide sequence ID" value="NC_014960.1"/>
</dbReference>
<keyword evidence="3" id="KW-0813">Transport</keyword>
<evidence type="ECO:0000256" key="4">
    <source>
        <dbReference type="ARBA" id="ARBA00022475"/>
    </source>
</evidence>
<dbReference type="GO" id="GO:0140359">
    <property type="term" value="F:ABC-type transporter activity"/>
    <property type="evidence" value="ECO:0007669"/>
    <property type="project" value="InterPro"/>
</dbReference>
<dbReference type="FunCoup" id="E8N2P5">
    <property type="interactions" value="80"/>
</dbReference>
<feature type="transmembrane region" description="Helical" evidence="8">
    <location>
        <begin position="211"/>
        <end position="230"/>
    </location>
</feature>
<keyword evidence="5 8" id="KW-0812">Transmembrane</keyword>
<comment type="subcellular location">
    <subcellularLocation>
        <location evidence="1">Cell membrane</location>
        <topology evidence="1">Multi-pass membrane protein</topology>
    </subcellularLocation>
</comment>
<dbReference type="Gene3D" id="3.40.1710.10">
    <property type="entry name" value="abc type-2 transporter like domain"/>
    <property type="match status" value="1"/>
</dbReference>
<evidence type="ECO:0000256" key="2">
    <source>
        <dbReference type="ARBA" id="ARBA00007783"/>
    </source>
</evidence>
<feature type="transmembrane region" description="Helical" evidence="8">
    <location>
        <begin position="251"/>
        <end position="275"/>
    </location>
</feature>
<dbReference type="InterPro" id="IPR047817">
    <property type="entry name" value="ABC2_TM_bact-type"/>
</dbReference>
<keyword evidence="6 8" id="KW-1133">Transmembrane helix</keyword>
<keyword evidence="7 8" id="KW-0472">Membrane</keyword>
<dbReference type="InterPro" id="IPR051449">
    <property type="entry name" value="ABC-2_transporter_component"/>
</dbReference>
<sequence>MKKILAIIWKDVLLRFSSPVEWLFFLILPVVFTVVLSLGTPNENSDNRSILLVVDEAKTPLSREILQQLEKSPVVRPIETSRQDAEQRFRERKTLFWMLIPEGVSEERLQSGESLPLTFYEQPNQITALAVRRSVQEAIRTVTQSLQAAQFAVEQAESIRPFENENQRLAYFQEAHRLAVQLQEATPERLMVLRENAPDSIPYDPRTNSSAGQLITWVFIPLFGISVLMVSERESRTLARLMTTPTSSGTFLAGTILGQVLMALVQMALLVGFGIIALKVPWGREPLGLAVVLTAGALAAAAFGTFLGTLVRSSSQANNLSIMLGMVMALLGGCWYPLELFPPAVQNVVKILPTTWAMQGMLDLTLRAGSVQDIWLEAGVLLGFAAVFFALGIWRFRKQLA</sequence>
<evidence type="ECO:0000256" key="8">
    <source>
        <dbReference type="SAM" id="Phobius"/>
    </source>
</evidence>
<proteinExistence type="inferred from homology"/>
<dbReference type="PANTHER" id="PTHR30294:SF38">
    <property type="entry name" value="TRANSPORT PERMEASE PROTEIN"/>
    <property type="match status" value="1"/>
</dbReference>
<evidence type="ECO:0000256" key="5">
    <source>
        <dbReference type="ARBA" id="ARBA00022692"/>
    </source>
</evidence>
<evidence type="ECO:0000313" key="10">
    <source>
        <dbReference type="EMBL" id="BAJ62851.1"/>
    </source>
</evidence>
<evidence type="ECO:0000256" key="3">
    <source>
        <dbReference type="ARBA" id="ARBA00022448"/>
    </source>
</evidence>
<reference evidence="10 11" key="1">
    <citation type="submission" date="2010-12" db="EMBL/GenBank/DDBJ databases">
        <title>Whole genome sequence of Anaerolinea thermophila UNI-1.</title>
        <authorList>
            <person name="Narita-Yamada S."/>
            <person name="Kishi E."/>
            <person name="Watanabe Y."/>
            <person name="Takasaki K."/>
            <person name="Ankai A."/>
            <person name="Oguchi A."/>
            <person name="Fukui S."/>
            <person name="Takahashi M."/>
            <person name="Yashiro I."/>
            <person name="Hosoyama A."/>
            <person name="Sekiguchi Y."/>
            <person name="Hanada S."/>
            <person name="Fujita N."/>
        </authorList>
    </citation>
    <scope>NUCLEOTIDE SEQUENCE [LARGE SCALE GENOMIC DNA]</scope>
    <source>
        <strain evidence="11">DSM 14523 / JCM 11388 / NBRC 100420 / UNI-1</strain>
    </source>
</reference>
<feature type="transmembrane region" description="Helical" evidence="8">
    <location>
        <begin position="20"/>
        <end position="39"/>
    </location>
</feature>